<evidence type="ECO:0000256" key="8">
    <source>
        <dbReference type="RuleBase" id="RU000612"/>
    </source>
</evidence>
<dbReference type="GO" id="GO:0006094">
    <property type="term" value="P:gluconeogenesis"/>
    <property type="evidence" value="ECO:0007669"/>
    <property type="project" value="UniProtKB-UniRule"/>
</dbReference>
<dbReference type="Gene3D" id="1.10.1390.10">
    <property type="match status" value="1"/>
</dbReference>
<comment type="function">
    <text evidence="7">Catalyzes the reversible isomerization of glucose-6-phosphate to fructose-6-phosphate.</text>
</comment>
<dbReference type="FunFam" id="3.40.50.10490:FF:000004">
    <property type="entry name" value="Glucose-6-phosphate isomerase"/>
    <property type="match status" value="1"/>
</dbReference>
<keyword evidence="3 7" id="KW-0312">Gluconeogenesis</keyword>
<dbReference type="GO" id="GO:0097367">
    <property type="term" value="F:carbohydrate derivative binding"/>
    <property type="evidence" value="ECO:0007669"/>
    <property type="project" value="InterPro"/>
</dbReference>
<feature type="active site" description="Proton donor" evidence="7">
    <location>
        <position position="374"/>
    </location>
</feature>
<keyword evidence="5 7" id="KW-0413">Isomerase</keyword>
<evidence type="ECO:0000256" key="7">
    <source>
        <dbReference type="HAMAP-Rule" id="MF_00473"/>
    </source>
</evidence>
<dbReference type="PROSITE" id="PS00174">
    <property type="entry name" value="P_GLUCOSE_ISOMERASE_2"/>
    <property type="match status" value="1"/>
</dbReference>
<evidence type="ECO:0000256" key="3">
    <source>
        <dbReference type="ARBA" id="ARBA00022432"/>
    </source>
</evidence>
<dbReference type="PROSITE" id="PS51463">
    <property type="entry name" value="P_GLUCOSE_ISOMERASE_3"/>
    <property type="match status" value="1"/>
</dbReference>
<dbReference type="GO" id="GO:0048029">
    <property type="term" value="F:monosaccharide binding"/>
    <property type="evidence" value="ECO:0007669"/>
    <property type="project" value="TreeGrafter"/>
</dbReference>
<sequence>MLFFEYNAGIVCYLFEAEGGMSTENMTTCWEKLDQLGGDVSKSLNLRKAFVDDPARFDRFQVTLDDLFVDYSKNLITDEVMTALRDLAGAAQVESWRDRMFAGERINVTEDRAVLHTALRNLDGGPVVIDGQDVMPDVKAVLARMKAFSARIHRGDWKGHTGKAITDVVNIGIGGSDLGPVMVNEALRPYHIDGIRCHFVSNVDGAHIVDTLKDLDAETTLFIIASKTFTTDETLTNAFSARDWLIGLLKDEAAVAKHFVAVSTALDKVAAFGIDTDNAFGFWDWVGGRYSLWSAIGLPIILAVGYDRFEELLRGAQAMDLHFQTAPLDKNIPVTLALIGVWYRNVLGASSQAILPYDQHLSRLPAYLQQADMESNGKSVTRDGKPIYYETGPIIWGEPGTNGQHAFYQLIHQGTELIPVDFIVAANALHPLANHHDKLVANCFAQAEALMRGKTEAEVRDELSDTNLTPAEIDVLAPQKVFAGNKPSNMILYKQLDPFTLGRLVAMYEHKIFVQGIIWNVNSYDQWGVELGKQLAKELLPMVQATQSADARDASTAGLIKQLQALRG</sequence>
<dbReference type="HAMAP" id="MF_00473">
    <property type="entry name" value="G6P_isomerase"/>
    <property type="match status" value="1"/>
</dbReference>
<evidence type="ECO:0000256" key="6">
    <source>
        <dbReference type="ARBA" id="ARBA00029321"/>
    </source>
</evidence>
<dbReference type="EMBL" id="CP004388">
    <property type="protein sequence ID" value="AJD52270.1"/>
    <property type="molecule type" value="Genomic_DNA"/>
</dbReference>
<dbReference type="Proteomes" id="UP000007127">
    <property type="component" value="Chromosome"/>
</dbReference>
<dbReference type="NCBIfam" id="NF001211">
    <property type="entry name" value="PRK00179.1"/>
    <property type="match status" value="1"/>
</dbReference>
<comment type="pathway">
    <text evidence="7">Carbohydrate biosynthesis; gluconeogenesis.</text>
</comment>
<dbReference type="KEGG" id="txi:TH3_10770"/>
<dbReference type="SUPFAM" id="SSF53697">
    <property type="entry name" value="SIS domain"/>
    <property type="match status" value="1"/>
</dbReference>
<comment type="catalytic activity">
    <reaction evidence="6 7 8">
        <text>alpha-D-glucose 6-phosphate = beta-D-fructose 6-phosphate</text>
        <dbReference type="Rhea" id="RHEA:11816"/>
        <dbReference type="ChEBI" id="CHEBI:57634"/>
        <dbReference type="ChEBI" id="CHEBI:58225"/>
        <dbReference type="EC" id="5.3.1.9"/>
    </reaction>
</comment>
<dbReference type="PANTHER" id="PTHR11469">
    <property type="entry name" value="GLUCOSE-6-PHOSPHATE ISOMERASE"/>
    <property type="match status" value="1"/>
</dbReference>
<evidence type="ECO:0000313" key="10">
    <source>
        <dbReference type="Proteomes" id="UP000007127"/>
    </source>
</evidence>
<comment type="subcellular location">
    <subcellularLocation>
        <location evidence="7">Cytoplasm</location>
    </subcellularLocation>
</comment>
<dbReference type="GO" id="GO:0004347">
    <property type="term" value="F:glucose-6-phosphate isomerase activity"/>
    <property type="evidence" value="ECO:0007669"/>
    <property type="project" value="UniProtKB-UniRule"/>
</dbReference>
<evidence type="ECO:0000256" key="2">
    <source>
        <dbReference type="ARBA" id="ARBA00006604"/>
    </source>
</evidence>
<evidence type="ECO:0000256" key="4">
    <source>
        <dbReference type="ARBA" id="ARBA00023152"/>
    </source>
</evidence>
<dbReference type="InterPro" id="IPR035476">
    <property type="entry name" value="SIS_PGI_1"/>
</dbReference>
<protein>
    <recommendedName>
        <fullName evidence="7">Glucose-6-phosphate isomerase</fullName>
        <shortName evidence="7">GPI</shortName>
        <ecNumber evidence="7">5.3.1.9</ecNumber>
    </recommendedName>
    <alternativeName>
        <fullName evidence="7">Phosphoglucose isomerase</fullName>
        <shortName evidence="7">PGI</shortName>
    </alternativeName>
    <alternativeName>
        <fullName evidence="7">Phosphohexose isomerase</fullName>
        <shortName evidence="7">PHI</shortName>
    </alternativeName>
</protein>
<proteinExistence type="inferred from homology"/>
<evidence type="ECO:0000256" key="1">
    <source>
        <dbReference type="ARBA" id="ARBA00004926"/>
    </source>
</evidence>
<organism evidence="9 10">
    <name type="scientific">Thalassospira xiamenensis M-5 = DSM 17429</name>
    <dbReference type="NCBI Taxonomy" id="1123366"/>
    <lineage>
        <taxon>Bacteria</taxon>
        <taxon>Pseudomonadati</taxon>
        <taxon>Pseudomonadota</taxon>
        <taxon>Alphaproteobacteria</taxon>
        <taxon>Rhodospirillales</taxon>
        <taxon>Thalassospiraceae</taxon>
        <taxon>Thalassospira</taxon>
    </lineage>
</organism>
<dbReference type="PROSITE" id="PS00765">
    <property type="entry name" value="P_GLUCOSE_ISOMERASE_1"/>
    <property type="match status" value="1"/>
</dbReference>
<dbReference type="InterPro" id="IPR046348">
    <property type="entry name" value="SIS_dom_sf"/>
</dbReference>
<keyword evidence="4 7" id="KW-0324">Glycolysis</keyword>
<feature type="active site" evidence="7">
    <location>
        <position position="405"/>
    </location>
</feature>
<dbReference type="InterPro" id="IPR035482">
    <property type="entry name" value="SIS_PGI_2"/>
</dbReference>
<dbReference type="GO" id="GO:0051156">
    <property type="term" value="P:glucose 6-phosphate metabolic process"/>
    <property type="evidence" value="ECO:0007669"/>
    <property type="project" value="TreeGrafter"/>
</dbReference>
<dbReference type="InterPro" id="IPR018189">
    <property type="entry name" value="Phosphoglucose_isomerase_CS"/>
</dbReference>
<dbReference type="CDD" id="cd05015">
    <property type="entry name" value="SIS_PGI_1"/>
    <property type="match status" value="1"/>
</dbReference>
<dbReference type="CDD" id="cd05016">
    <property type="entry name" value="SIS_PGI_2"/>
    <property type="match status" value="1"/>
</dbReference>
<feature type="active site" evidence="7">
    <location>
        <position position="533"/>
    </location>
</feature>
<keyword evidence="7" id="KW-0963">Cytoplasm</keyword>
<dbReference type="GO" id="GO:0005829">
    <property type="term" value="C:cytosol"/>
    <property type="evidence" value="ECO:0007669"/>
    <property type="project" value="TreeGrafter"/>
</dbReference>
<dbReference type="PANTHER" id="PTHR11469:SF1">
    <property type="entry name" value="GLUCOSE-6-PHOSPHATE ISOMERASE"/>
    <property type="match status" value="1"/>
</dbReference>
<name>A0AB72UDC6_9PROT</name>
<evidence type="ECO:0000256" key="5">
    <source>
        <dbReference type="ARBA" id="ARBA00023235"/>
    </source>
</evidence>
<dbReference type="InterPro" id="IPR001672">
    <property type="entry name" value="G6P_Isomerase"/>
</dbReference>
<dbReference type="AlphaFoldDB" id="A0AB72UDC6"/>
<dbReference type="Pfam" id="PF00342">
    <property type="entry name" value="PGI"/>
    <property type="match status" value="1"/>
</dbReference>
<comment type="pathway">
    <text evidence="1 7 8">Carbohydrate degradation; glycolysis; D-glyceraldehyde 3-phosphate and glycerone phosphate from D-glucose: step 2/4.</text>
</comment>
<reference evidence="9 10" key="1">
    <citation type="journal article" date="2012" name="J. Bacteriol.">
        <title>Genome sequence of Thalassospira xiamenensis type strain M-5.</title>
        <authorList>
            <person name="Lai Q."/>
            <person name="Shao Z."/>
        </authorList>
    </citation>
    <scope>NUCLEOTIDE SEQUENCE [LARGE SCALE GENOMIC DNA]</scope>
    <source>
        <strain evidence="9 10">M-5</strain>
    </source>
</reference>
<evidence type="ECO:0000313" key="9">
    <source>
        <dbReference type="EMBL" id="AJD52270.1"/>
    </source>
</evidence>
<comment type="similarity">
    <text evidence="2 7 8">Belongs to the GPI family.</text>
</comment>
<dbReference type="EC" id="5.3.1.9" evidence="7"/>
<gene>
    <name evidence="7" type="primary">pgi</name>
    <name evidence="9" type="ORF">TH3_10770</name>
</gene>
<dbReference type="PRINTS" id="PR00662">
    <property type="entry name" value="G6PISOMERASE"/>
</dbReference>
<dbReference type="GO" id="GO:0006096">
    <property type="term" value="P:glycolytic process"/>
    <property type="evidence" value="ECO:0007669"/>
    <property type="project" value="UniProtKB-UniRule"/>
</dbReference>
<dbReference type="Gene3D" id="3.40.50.10490">
    <property type="entry name" value="Glucose-6-phosphate isomerase like protein, domain 1"/>
    <property type="match status" value="2"/>
</dbReference>
<accession>A0AB72UDC6</accession>
<dbReference type="InterPro" id="IPR023096">
    <property type="entry name" value="G6P_Isomerase_C"/>
</dbReference>